<gene>
    <name evidence="4" type="ORF">DM02DRAFT_511151</name>
</gene>
<dbReference type="AlphaFoldDB" id="A0A2V1EFM5"/>
<dbReference type="Gene3D" id="3.30.565.10">
    <property type="entry name" value="Histidine kinase-like ATPase, C-terminal domain"/>
    <property type="match status" value="1"/>
</dbReference>
<evidence type="ECO:0000259" key="3">
    <source>
        <dbReference type="SMART" id="SM01340"/>
    </source>
</evidence>
<protein>
    <recommendedName>
        <fullName evidence="3">DNA mismatch repair protein S5 domain-containing protein</fullName>
    </recommendedName>
</protein>
<dbReference type="OrthoDB" id="10263226at2759"/>
<reference evidence="4 5" key="1">
    <citation type="journal article" date="2018" name="Sci. Rep.">
        <title>Comparative genomics provides insights into the lifestyle and reveals functional heterogeneity of dark septate endophytic fungi.</title>
        <authorList>
            <person name="Knapp D.G."/>
            <person name="Nemeth J.B."/>
            <person name="Barry K."/>
            <person name="Hainaut M."/>
            <person name="Henrissat B."/>
            <person name="Johnson J."/>
            <person name="Kuo A."/>
            <person name="Lim J.H.P."/>
            <person name="Lipzen A."/>
            <person name="Nolan M."/>
            <person name="Ohm R.A."/>
            <person name="Tamas L."/>
            <person name="Grigoriev I.V."/>
            <person name="Spatafora J.W."/>
            <person name="Nagy L.G."/>
            <person name="Kovacs G.M."/>
        </authorList>
    </citation>
    <scope>NUCLEOTIDE SEQUENCE [LARGE SCALE GENOMIC DNA]</scope>
    <source>
        <strain evidence="4 5">DSE2036</strain>
    </source>
</reference>
<dbReference type="GO" id="GO:0005524">
    <property type="term" value="F:ATP binding"/>
    <property type="evidence" value="ECO:0007669"/>
    <property type="project" value="InterPro"/>
</dbReference>
<dbReference type="GO" id="GO:0140664">
    <property type="term" value="F:ATP-dependent DNA damage sensor activity"/>
    <property type="evidence" value="ECO:0007669"/>
    <property type="project" value="InterPro"/>
</dbReference>
<dbReference type="InterPro" id="IPR014721">
    <property type="entry name" value="Ribsml_uS5_D2-typ_fold_subgr"/>
</dbReference>
<dbReference type="Pfam" id="PF01119">
    <property type="entry name" value="DNA_mis_repair"/>
    <property type="match status" value="1"/>
</dbReference>
<feature type="domain" description="DNA mismatch repair protein S5" evidence="3">
    <location>
        <begin position="231"/>
        <end position="355"/>
    </location>
</feature>
<dbReference type="PROSITE" id="PS00058">
    <property type="entry name" value="DNA_MISMATCH_REPAIR_1"/>
    <property type="match status" value="1"/>
</dbReference>
<dbReference type="InterPro" id="IPR002099">
    <property type="entry name" value="MutL/Mlh/PMS"/>
</dbReference>
<dbReference type="InterPro" id="IPR036890">
    <property type="entry name" value="HATPase_C_sf"/>
</dbReference>
<dbReference type="Gene3D" id="3.30.230.10">
    <property type="match status" value="1"/>
</dbReference>
<proteinExistence type="inferred from homology"/>
<dbReference type="InterPro" id="IPR013507">
    <property type="entry name" value="DNA_mismatch_S5_2-like"/>
</dbReference>
<dbReference type="Proteomes" id="UP000244855">
    <property type="component" value="Unassembled WGS sequence"/>
</dbReference>
<dbReference type="FunFam" id="3.30.565.10:FF:000017">
    <property type="entry name" value="PMS1 homolog 1, mismatch repair system component"/>
    <property type="match status" value="1"/>
</dbReference>
<dbReference type="GO" id="GO:0030983">
    <property type="term" value="F:mismatched DNA binding"/>
    <property type="evidence" value="ECO:0007669"/>
    <property type="project" value="InterPro"/>
</dbReference>
<sequence>MGEDTETTTGASSIAALPPTTVRQIGSMQVLTDSSSVVKELIDNALDARTNAIFVEISSNTIDSIQVKDTCHGISQEDRPLVCRRYCTSKIRDFHDLKSIGGTWLGFRGEALASMAAMSGGLEVTTRVEGENVASRMKYDGKGELAGKTEPASAPTGTTVKVTDFFKPLPVRRQTALKDSSKTLVKIRQLMQAYAVARPSVRFSLRVLKAQSNKNDFMYAPKKDGSVEDAVLKIFGKDCALQCEWTALESGGFDIHAFLPKASATGSKIANQGAFISIDARPVSISRGTPKKIVMAFKERLRKANPGFASIKDAFFYMNIVCPPGSYDPNIEPAKNDVLFEDEDLVIAAINKLLVSYY</sequence>
<dbReference type="SUPFAM" id="SSF54211">
    <property type="entry name" value="Ribosomal protein S5 domain 2-like"/>
    <property type="match status" value="1"/>
</dbReference>
<dbReference type="NCBIfam" id="TIGR00585">
    <property type="entry name" value="mutl"/>
    <property type="match status" value="1"/>
</dbReference>
<dbReference type="EMBL" id="KZ805301">
    <property type="protein sequence ID" value="PVI08085.1"/>
    <property type="molecule type" value="Genomic_DNA"/>
</dbReference>
<keyword evidence="2" id="KW-0227">DNA damage</keyword>
<dbReference type="SUPFAM" id="SSF55874">
    <property type="entry name" value="ATPase domain of HSP90 chaperone/DNA topoisomerase II/histidine kinase"/>
    <property type="match status" value="1"/>
</dbReference>
<dbReference type="SMART" id="SM01340">
    <property type="entry name" value="DNA_mis_repair"/>
    <property type="match status" value="1"/>
</dbReference>
<dbReference type="GO" id="GO:0032389">
    <property type="term" value="C:MutLalpha complex"/>
    <property type="evidence" value="ECO:0007669"/>
    <property type="project" value="TreeGrafter"/>
</dbReference>
<evidence type="ECO:0000256" key="1">
    <source>
        <dbReference type="ARBA" id="ARBA00006082"/>
    </source>
</evidence>
<dbReference type="InterPro" id="IPR014762">
    <property type="entry name" value="DNA_mismatch_repair_CS"/>
</dbReference>
<dbReference type="STRING" id="97972.A0A2V1EFM5"/>
<dbReference type="GO" id="GO:0061982">
    <property type="term" value="P:meiosis I cell cycle process"/>
    <property type="evidence" value="ECO:0007669"/>
    <property type="project" value="UniProtKB-ARBA"/>
</dbReference>
<dbReference type="GO" id="GO:0006298">
    <property type="term" value="P:mismatch repair"/>
    <property type="evidence" value="ECO:0007669"/>
    <property type="project" value="InterPro"/>
</dbReference>
<dbReference type="PANTHER" id="PTHR10073:SF41">
    <property type="entry name" value="MISMATCH REPAIR PROTEIN, PUTATIVE (AFU_ORTHOLOGUE AFUA_8G05820)-RELATED"/>
    <property type="match status" value="1"/>
</dbReference>
<dbReference type="CDD" id="cd03485">
    <property type="entry name" value="MutL_Trans_hPMS_1_like"/>
    <property type="match status" value="1"/>
</dbReference>
<evidence type="ECO:0000256" key="2">
    <source>
        <dbReference type="ARBA" id="ARBA00022763"/>
    </source>
</evidence>
<dbReference type="InterPro" id="IPR020568">
    <property type="entry name" value="Ribosomal_Su5_D2-typ_SF"/>
</dbReference>
<comment type="similarity">
    <text evidence="1">Belongs to the DNA mismatch repair MutL/HexB family.</text>
</comment>
<accession>A0A2V1EFM5</accession>
<dbReference type="CDD" id="cd16926">
    <property type="entry name" value="HATPase_MutL-MLH-PMS-like"/>
    <property type="match status" value="1"/>
</dbReference>
<organism evidence="4 5">
    <name type="scientific">Periconia macrospinosa</name>
    <dbReference type="NCBI Taxonomy" id="97972"/>
    <lineage>
        <taxon>Eukaryota</taxon>
        <taxon>Fungi</taxon>
        <taxon>Dikarya</taxon>
        <taxon>Ascomycota</taxon>
        <taxon>Pezizomycotina</taxon>
        <taxon>Dothideomycetes</taxon>
        <taxon>Pleosporomycetidae</taxon>
        <taxon>Pleosporales</taxon>
        <taxon>Massarineae</taxon>
        <taxon>Periconiaceae</taxon>
        <taxon>Periconia</taxon>
    </lineage>
</organism>
<keyword evidence="5" id="KW-1185">Reference proteome</keyword>
<dbReference type="GO" id="GO:0016887">
    <property type="term" value="F:ATP hydrolysis activity"/>
    <property type="evidence" value="ECO:0007669"/>
    <property type="project" value="InterPro"/>
</dbReference>
<dbReference type="InterPro" id="IPR038973">
    <property type="entry name" value="MutL/Mlh/Pms-like"/>
</dbReference>
<feature type="non-terminal residue" evidence="4">
    <location>
        <position position="358"/>
    </location>
</feature>
<evidence type="ECO:0000313" key="4">
    <source>
        <dbReference type="EMBL" id="PVI08085.1"/>
    </source>
</evidence>
<name>A0A2V1EFM5_9PLEO</name>
<evidence type="ECO:0000313" key="5">
    <source>
        <dbReference type="Proteomes" id="UP000244855"/>
    </source>
</evidence>
<dbReference type="Pfam" id="PF13589">
    <property type="entry name" value="HATPase_c_3"/>
    <property type="match status" value="1"/>
</dbReference>
<dbReference type="PANTHER" id="PTHR10073">
    <property type="entry name" value="DNA MISMATCH REPAIR PROTEIN MLH, PMS, MUTL"/>
    <property type="match status" value="1"/>
</dbReference>